<dbReference type="PANTHER" id="PTHR34273:SF2">
    <property type="entry name" value="METHYLTHIORIBOSE KINASE"/>
    <property type="match status" value="1"/>
</dbReference>
<dbReference type="GO" id="GO:0046522">
    <property type="term" value="F:S-methyl-5-thioribose kinase activity"/>
    <property type="evidence" value="ECO:0007669"/>
    <property type="project" value="UniProtKB-EC"/>
</dbReference>
<reference evidence="9 10" key="1">
    <citation type="submission" date="2023-12" db="EMBL/GenBank/DDBJ databases">
        <title>Gut-associated functions are favored during microbiome assembly across C. elegans life.</title>
        <authorList>
            <person name="Zimmermann J."/>
        </authorList>
    </citation>
    <scope>NUCLEOTIDE SEQUENCE [LARGE SCALE GENOMIC DNA]</scope>
    <source>
        <strain evidence="9 10">MYb71</strain>
    </source>
</reference>
<sequence length="426" mass="47409">MTDKTITTTAVAFNEHTLKAYLGSTPRLNAVFDEAVEDLLIDEIGDGNLNFVFFVRGKKAALALKQALPYSRMSGGSRSLTCERLAFETKALRIFAQLAPDHVPVVHHYDAEKSLMAQEFLSPHIIMRKGMVDGVVYPHFADHISTYLARCLYGTSDFALAATRKRELVADFARNIELCEITERLIFTEPFVRSTNNRWTSPALDAHVERIQSDTVLKLRVAELKQKFLTRTDALLHADLHSGSIMLTERDTKVIDPEFAVFGPMGFDIGILIGNLLLNYFAQPVYELSGGDRGGYRQYILTMVQDVWSGFASKFSLLCQEPSDAGIFSTSAYDPSIEGMSQARDAFVRSYLDEVLRDTIGYAAVEMIRRTIGPAHTLDYELITDHALRAKSEAAVLACATGMLARPFSIRTISDVCCFGQECEAL</sequence>
<dbReference type="Gene3D" id="3.30.200.20">
    <property type="entry name" value="Phosphorylase Kinase, domain 1"/>
    <property type="match status" value="1"/>
</dbReference>
<dbReference type="NCBIfam" id="TIGR01767">
    <property type="entry name" value="MTRK"/>
    <property type="match status" value="1"/>
</dbReference>
<evidence type="ECO:0000256" key="6">
    <source>
        <dbReference type="ARBA" id="ARBA00022777"/>
    </source>
</evidence>
<keyword evidence="7" id="KW-0067">ATP-binding</keyword>
<dbReference type="EC" id="2.7.1.100" evidence="3"/>
<dbReference type="Proteomes" id="UP001375812">
    <property type="component" value="Unassembled WGS sequence"/>
</dbReference>
<dbReference type="Pfam" id="PF01636">
    <property type="entry name" value="APH"/>
    <property type="match status" value="1"/>
</dbReference>
<feature type="domain" description="Aminoglycoside phosphotransferase" evidence="8">
    <location>
        <begin position="43"/>
        <end position="273"/>
    </location>
</feature>
<comment type="similarity">
    <text evidence="1">Belongs to the methylthioribose kinase family.</text>
</comment>
<keyword evidence="5" id="KW-0547">Nucleotide-binding</keyword>
<keyword evidence="4 9" id="KW-0808">Transferase</keyword>
<keyword evidence="10" id="KW-1185">Reference proteome</keyword>
<dbReference type="EMBL" id="JBBGZH010000002">
    <property type="protein sequence ID" value="MEJ5021528.1"/>
    <property type="molecule type" value="Genomic_DNA"/>
</dbReference>
<evidence type="ECO:0000256" key="3">
    <source>
        <dbReference type="ARBA" id="ARBA00012128"/>
    </source>
</evidence>
<accession>A0ABU8PJA7</accession>
<evidence type="ECO:0000256" key="7">
    <source>
        <dbReference type="ARBA" id="ARBA00022840"/>
    </source>
</evidence>
<dbReference type="RefSeq" id="WP_105543960.1">
    <property type="nucleotide sequence ID" value="NZ_JBBGZH010000002.1"/>
</dbReference>
<evidence type="ECO:0000313" key="10">
    <source>
        <dbReference type="Proteomes" id="UP001375812"/>
    </source>
</evidence>
<comment type="caution">
    <text evidence="9">The sequence shown here is derived from an EMBL/GenBank/DDBJ whole genome shotgun (WGS) entry which is preliminary data.</text>
</comment>
<name>A0ABU8PJA7_9HYPH</name>
<dbReference type="PANTHER" id="PTHR34273">
    <property type="entry name" value="METHYLTHIORIBOSE KINASE"/>
    <property type="match status" value="1"/>
</dbReference>
<dbReference type="PIRSF" id="PIRSF031134">
    <property type="entry name" value="MTRK"/>
    <property type="match status" value="1"/>
</dbReference>
<dbReference type="InterPro" id="IPR011009">
    <property type="entry name" value="Kinase-like_dom_sf"/>
</dbReference>
<dbReference type="SUPFAM" id="SSF56112">
    <property type="entry name" value="Protein kinase-like (PK-like)"/>
    <property type="match status" value="1"/>
</dbReference>
<evidence type="ECO:0000256" key="2">
    <source>
        <dbReference type="ARBA" id="ARBA00011738"/>
    </source>
</evidence>
<organism evidence="9 10">
    <name type="scientific">Ochrobactrum vermis</name>
    <dbReference type="NCBI Taxonomy" id="1827297"/>
    <lineage>
        <taxon>Bacteria</taxon>
        <taxon>Pseudomonadati</taxon>
        <taxon>Pseudomonadota</taxon>
        <taxon>Alphaproteobacteria</taxon>
        <taxon>Hyphomicrobiales</taxon>
        <taxon>Brucellaceae</taxon>
        <taxon>Brucella/Ochrobactrum group</taxon>
        <taxon>Ochrobactrum</taxon>
    </lineage>
</organism>
<evidence type="ECO:0000259" key="8">
    <source>
        <dbReference type="Pfam" id="PF01636"/>
    </source>
</evidence>
<dbReference type="Gene3D" id="3.90.1200.10">
    <property type="match status" value="1"/>
</dbReference>
<dbReference type="InterPro" id="IPR009212">
    <property type="entry name" value="Methylthioribose_kinase"/>
</dbReference>
<keyword evidence="6 9" id="KW-0418">Kinase</keyword>
<evidence type="ECO:0000313" key="9">
    <source>
        <dbReference type="EMBL" id="MEJ5021528.1"/>
    </source>
</evidence>
<protein>
    <recommendedName>
        <fullName evidence="3">S-methyl-5-thioribose kinase</fullName>
        <ecNumber evidence="3">2.7.1.100</ecNumber>
    </recommendedName>
</protein>
<gene>
    <name evidence="9" type="primary">mtnK</name>
    <name evidence="9" type="ORF">WH297_17585</name>
</gene>
<evidence type="ECO:0000256" key="4">
    <source>
        <dbReference type="ARBA" id="ARBA00022679"/>
    </source>
</evidence>
<evidence type="ECO:0000256" key="5">
    <source>
        <dbReference type="ARBA" id="ARBA00022741"/>
    </source>
</evidence>
<evidence type="ECO:0000256" key="1">
    <source>
        <dbReference type="ARBA" id="ARBA00010165"/>
    </source>
</evidence>
<comment type="subunit">
    <text evidence="2">Homodimer.</text>
</comment>
<dbReference type="InterPro" id="IPR002575">
    <property type="entry name" value="Aminoglycoside_PTrfase"/>
</dbReference>
<proteinExistence type="inferred from homology"/>